<name>A7ITS1_PBCVM</name>
<sequence>MCSRRMSIPLSMTLSFVSLLALLLVATLMLRDVSQRLSSPRSAQLFCTHQSPLLRFLTNVSRILR</sequence>
<dbReference type="Proteomes" id="UP000246715">
    <property type="component" value="Segment"/>
</dbReference>
<accession>A7ITS1</accession>
<evidence type="ECO:0000313" key="1">
    <source>
        <dbReference type="EMBL" id="ABT13745.1"/>
    </source>
</evidence>
<proteinExistence type="predicted"/>
<dbReference type="EMBL" id="DQ491001">
    <property type="protein sequence ID" value="ABT13745.1"/>
    <property type="molecule type" value="Genomic_DNA"/>
</dbReference>
<protein>
    <submittedName>
        <fullName evidence="1">Uncharacterized protein m191R</fullName>
    </submittedName>
</protein>
<gene>
    <name evidence="1" type="primary">m191R</name>
    <name evidence="1" type="ORF">MT325_m191R</name>
</gene>
<evidence type="ECO:0000313" key="2">
    <source>
        <dbReference type="Proteomes" id="UP000246715"/>
    </source>
</evidence>
<organismHost>
    <name type="scientific">Paramecium bursaria</name>
    <dbReference type="NCBI Taxonomy" id="74790"/>
</organismHost>
<organism evidence="1 2">
    <name type="scientific">Paramecium bursaria Chlorella virus MT325</name>
    <name type="common">PBCV-MT325</name>
    <dbReference type="NCBI Taxonomy" id="346932"/>
    <lineage>
        <taxon>Viruses</taxon>
        <taxon>Varidnaviria</taxon>
        <taxon>Bamfordvirae</taxon>
        <taxon>Nucleocytoviricota</taxon>
        <taxon>Megaviricetes</taxon>
        <taxon>Algavirales</taxon>
        <taxon>Phycodnaviridae</taxon>
        <taxon>Chlorovirus</taxon>
        <taxon>Chlorovirus conductrix</taxon>
        <taxon>Paramecium bursaria Chlorella virus A1</taxon>
    </lineage>
</organism>
<reference evidence="1 2" key="1">
    <citation type="journal article" date="2007" name="Virology">
        <title>Sequence and annotation of the 314-kb MT325 and the 321-kb FR483 viruses that infect Chlorella Pbi.</title>
        <authorList>
            <person name="Fitzgerald L.A."/>
            <person name="Graves M.V."/>
            <person name="Li X."/>
            <person name="Feldblyum T."/>
            <person name="Hartigan J."/>
            <person name="Van Etten J.L."/>
        </authorList>
    </citation>
    <scope>NUCLEOTIDE SEQUENCE [LARGE SCALE GENOMIC DNA]</scope>
    <source>
        <strain evidence="1 2">MT325</strain>
    </source>
</reference>